<keyword evidence="1" id="KW-1133">Transmembrane helix</keyword>
<proteinExistence type="predicted"/>
<dbReference type="Proteomes" id="UP000076447">
    <property type="component" value="Unassembled WGS sequence"/>
</dbReference>
<dbReference type="STRING" id="43678.OJAG_28300"/>
<dbReference type="OrthoDB" id="3700439at2"/>
<keyword evidence="1" id="KW-0812">Transmembrane</keyword>
<evidence type="ECO:0000256" key="1">
    <source>
        <dbReference type="SAM" id="Phobius"/>
    </source>
</evidence>
<evidence type="ECO:0000313" key="2">
    <source>
        <dbReference type="EMBL" id="KZM34531.1"/>
    </source>
</evidence>
<dbReference type="AlphaFoldDB" id="A0A163QU27"/>
<reference evidence="2 3" key="1">
    <citation type="submission" date="2016-01" db="EMBL/GenBank/DDBJ databases">
        <title>Genome sequence of Oerskovia enterophila VJag, an agar and cellulose degrading bacterium.</title>
        <authorList>
            <person name="Poehlein A."/>
            <person name="Jag V."/>
            <person name="Bengelsdorf F."/>
            <person name="Duerre P."/>
            <person name="Daniel R."/>
        </authorList>
    </citation>
    <scope>NUCLEOTIDE SEQUENCE [LARGE SCALE GENOMIC DNA]</scope>
    <source>
        <strain evidence="2 3">VJag</strain>
    </source>
</reference>
<keyword evidence="1" id="KW-0472">Membrane</keyword>
<comment type="caution">
    <text evidence="2">The sequence shown here is derived from an EMBL/GenBank/DDBJ whole genome shotgun (WGS) entry which is preliminary data.</text>
</comment>
<accession>A0A163QU27</accession>
<evidence type="ECO:0000313" key="3">
    <source>
        <dbReference type="Proteomes" id="UP000076447"/>
    </source>
</evidence>
<gene>
    <name evidence="2" type="ORF">OJAG_28300</name>
</gene>
<sequence length="222" mass="24928">MTWFTEWWNSIDWSASYWGAVGGLSAAITGVVAIWALIHAARDSRERSRPVVVAEYRVPENAHKRLEFVVRNAGASVARDIEVKFDPPLEPVQPGQAIRPFLVKRYSERITNLGPGQELTNSIHADLEDPGESDLPLDVTVKVSYRRSWLRRYKDSYRLVTGVYAQHTYATSTDSILGRLTQIKDELRKISGTSSGTNAMSAIRKELQAIKERLPSDSPSED</sequence>
<dbReference type="RefSeq" id="WP_068709254.1">
    <property type="nucleotide sequence ID" value="NZ_LRIE01000079.1"/>
</dbReference>
<dbReference type="PATRIC" id="fig|43678.3.peg.2961"/>
<name>A0A163QU27_9CELL</name>
<dbReference type="EMBL" id="LRIE01000079">
    <property type="protein sequence ID" value="KZM34531.1"/>
    <property type="molecule type" value="Genomic_DNA"/>
</dbReference>
<feature type="transmembrane region" description="Helical" evidence="1">
    <location>
        <begin position="15"/>
        <end position="38"/>
    </location>
</feature>
<protein>
    <submittedName>
        <fullName evidence="2">Uncharacterized protein</fullName>
    </submittedName>
</protein>
<organism evidence="2 3">
    <name type="scientific">Oerskovia enterophila</name>
    <dbReference type="NCBI Taxonomy" id="43678"/>
    <lineage>
        <taxon>Bacteria</taxon>
        <taxon>Bacillati</taxon>
        <taxon>Actinomycetota</taxon>
        <taxon>Actinomycetes</taxon>
        <taxon>Micrococcales</taxon>
        <taxon>Cellulomonadaceae</taxon>
        <taxon>Oerskovia</taxon>
    </lineage>
</organism>